<dbReference type="GO" id="GO:0000724">
    <property type="term" value="P:double-strand break repair via homologous recombination"/>
    <property type="evidence" value="ECO:0007669"/>
    <property type="project" value="TreeGrafter"/>
</dbReference>
<keyword evidence="2" id="KW-0347">Helicase</keyword>
<feature type="region of interest" description="Disordered" evidence="3">
    <location>
        <begin position="53"/>
        <end position="73"/>
    </location>
</feature>
<feature type="compositionally biased region" description="Low complexity" evidence="3">
    <location>
        <begin position="20"/>
        <end position="33"/>
    </location>
</feature>
<reference evidence="7" key="1">
    <citation type="submission" date="2025-08" db="UniProtKB">
        <authorList>
            <consortium name="RefSeq"/>
        </authorList>
    </citation>
    <scope>IDENTIFICATION</scope>
    <source>
        <tissue evidence="7">Sperm</tissue>
    </source>
</reference>
<evidence type="ECO:0000256" key="1">
    <source>
        <dbReference type="ARBA" id="ARBA00022801"/>
    </source>
</evidence>
<feature type="domain" description="Helicase C-terminal" evidence="5">
    <location>
        <begin position="676"/>
        <end position="842"/>
    </location>
</feature>
<evidence type="ECO:0000259" key="5">
    <source>
        <dbReference type="PROSITE" id="PS51194"/>
    </source>
</evidence>
<evidence type="ECO:0000313" key="7">
    <source>
        <dbReference type="RefSeq" id="XP_032822967.1"/>
    </source>
</evidence>
<dbReference type="GO" id="GO:0005634">
    <property type="term" value="C:nucleus"/>
    <property type="evidence" value="ECO:0007669"/>
    <property type="project" value="TreeGrafter"/>
</dbReference>
<dbReference type="CDD" id="cd18793">
    <property type="entry name" value="SF2_C_SNF"/>
    <property type="match status" value="1"/>
</dbReference>
<organism evidence="6 7">
    <name type="scientific">Petromyzon marinus</name>
    <name type="common">Sea lamprey</name>
    <dbReference type="NCBI Taxonomy" id="7757"/>
    <lineage>
        <taxon>Eukaryota</taxon>
        <taxon>Metazoa</taxon>
        <taxon>Chordata</taxon>
        <taxon>Craniata</taxon>
        <taxon>Vertebrata</taxon>
        <taxon>Cyclostomata</taxon>
        <taxon>Hyperoartia</taxon>
        <taxon>Petromyzontiformes</taxon>
        <taxon>Petromyzontidae</taxon>
        <taxon>Petromyzon</taxon>
    </lineage>
</organism>
<evidence type="ECO:0000313" key="6">
    <source>
        <dbReference type="Proteomes" id="UP001318040"/>
    </source>
</evidence>
<dbReference type="Gene3D" id="3.40.50.300">
    <property type="entry name" value="P-loop containing nucleotide triphosphate hydrolases"/>
    <property type="match status" value="1"/>
</dbReference>
<dbReference type="Gene3D" id="3.40.50.10810">
    <property type="entry name" value="Tandem AAA-ATPase domain"/>
    <property type="match status" value="1"/>
</dbReference>
<dbReference type="InterPro" id="IPR038718">
    <property type="entry name" value="SNF2-like_sf"/>
</dbReference>
<dbReference type="PANTHER" id="PTHR45629:SF7">
    <property type="entry name" value="DNA EXCISION REPAIR PROTEIN ERCC-6-RELATED"/>
    <property type="match status" value="1"/>
</dbReference>
<dbReference type="InterPro" id="IPR014001">
    <property type="entry name" value="Helicase_ATP-bd"/>
</dbReference>
<keyword evidence="2" id="KW-0547">Nucleotide-binding</keyword>
<keyword evidence="1" id="KW-0378">Hydrolase</keyword>
<gene>
    <name evidence="7" type="primary">RAD54B</name>
</gene>
<dbReference type="InterPro" id="IPR049730">
    <property type="entry name" value="SNF2/RAD54-like_C"/>
</dbReference>
<dbReference type="FunFam" id="3.40.50.10810:FF:000020">
    <property type="entry name" value="DNA repair and recombination protein RAD54B"/>
    <property type="match status" value="1"/>
</dbReference>
<dbReference type="PROSITE" id="PS51192">
    <property type="entry name" value="HELICASE_ATP_BIND_1"/>
    <property type="match status" value="1"/>
</dbReference>
<dbReference type="Proteomes" id="UP001318040">
    <property type="component" value="Chromosome 37"/>
</dbReference>
<dbReference type="PANTHER" id="PTHR45629">
    <property type="entry name" value="SNF2/RAD54 FAMILY MEMBER"/>
    <property type="match status" value="1"/>
</dbReference>
<keyword evidence="2" id="KW-0067">ATP-binding</keyword>
<dbReference type="GO" id="GO:0015616">
    <property type="term" value="F:DNA translocase activity"/>
    <property type="evidence" value="ECO:0007669"/>
    <property type="project" value="TreeGrafter"/>
</dbReference>
<dbReference type="RefSeq" id="XP_032822967.1">
    <property type="nucleotide sequence ID" value="XM_032967076.1"/>
</dbReference>
<dbReference type="SMART" id="SM00490">
    <property type="entry name" value="HELICc"/>
    <property type="match status" value="1"/>
</dbReference>
<dbReference type="Pfam" id="PF00176">
    <property type="entry name" value="SNF2-rel_dom"/>
    <property type="match status" value="1"/>
</dbReference>
<dbReference type="GO" id="GO:0007131">
    <property type="term" value="P:reciprocal meiotic recombination"/>
    <property type="evidence" value="ECO:0007669"/>
    <property type="project" value="TreeGrafter"/>
</dbReference>
<keyword evidence="6" id="KW-1185">Reference proteome</keyword>
<dbReference type="GO" id="GO:0016787">
    <property type="term" value="F:hydrolase activity"/>
    <property type="evidence" value="ECO:0007669"/>
    <property type="project" value="UniProtKB-KW"/>
</dbReference>
<dbReference type="Pfam" id="PF00271">
    <property type="entry name" value="Helicase_C"/>
    <property type="match status" value="1"/>
</dbReference>
<accession>A0AAJ7X6L4</accession>
<dbReference type="SUPFAM" id="SSF52540">
    <property type="entry name" value="P-loop containing nucleoside triphosphate hydrolases"/>
    <property type="match status" value="2"/>
</dbReference>
<proteinExistence type="predicted"/>
<evidence type="ECO:0000259" key="4">
    <source>
        <dbReference type="PROSITE" id="PS51192"/>
    </source>
</evidence>
<dbReference type="InterPro" id="IPR000330">
    <property type="entry name" value="SNF2_N"/>
</dbReference>
<dbReference type="GO" id="GO:0004386">
    <property type="term" value="F:helicase activity"/>
    <property type="evidence" value="ECO:0007669"/>
    <property type="project" value="UniProtKB-KW"/>
</dbReference>
<dbReference type="Gene3D" id="1.20.120.850">
    <property type="entry name" value="SWI2/SNF2 ATPases, N-terminal domain"/>
    <property type="match status" value="1"/>
</dbReference>
<dbReference type="SMART" id="SM00487">
    <property type="entry name" value="DEXDc"/>
    <property type="match status" value="1"/>
</dbReference>
<dbReference type="InterPro" id="IPR050496">
    <property type="entry name" value="SNF2_RAD54_helicase_repair"/>
</dbReference>
<evidence type="ECO:0000256" key="3">
    <source>
        <dbReference type="SAM" id="MobiDB-lite"/>
    </source>
</evidence>
<dbReference type="KEGG" id="pmrn:116949604"/>
<dbReference type="GO" id="GO:0005524">
    <property type="term" value="F:ATP binding"/>
    <property type="evidence" value="ECO:0007669"/>
    <property type="project" value="InterPro"/>
</dbReference>
<evidence type="ECO:0000256" key="2">
    <source>
        <dbReference type="ARBA" id="ARBA00022806"/>
    </source>
</evidence>
<dbReference type="PROSITE" id="PS51194">
    <property type="entry name" value="HELICASE_CTER"/>
    <property type="match status" value="1"/>
</dbReference>
<sequence length="955" mass="106184">MRRSAAPSVKRARFMPPPAAAHRPAAAAPAAPQPKWLDMCPKMPQGTADIVVKSPEPPNIQATTTPDPPNLSDKILLSNRQGDVEADLIRRPEAARTFLVPRKHIYKSLTPKSPAAMKVQRSDEQNHHTAENNPIKDNGDCSVTKYYSVMWGKASKKKHKKWEGDAVLITSGRVVNLKDMEGKDICKGTGYNKRELESLSEGHTLVISGKEIEVMGLISCEDYSNGRCFQVSGASCDSAASSATPNKAARPYANPFRAVTGAPEKFRVTETKVYKPRFDPFAPNALVMPQPSPAHQWQNNAAGLPMGDVVVDPHLVVHLRPHQREGVVFLYEAVMGMRSPSVQGAILADEMGLGKTLQCIALVWTLLRQGPYGNRPSLHKVLIVTPGSLVRNWSREFNKWLGVERIRVFTVDQEHKVEEFMKSPIYPVLIISYEMVLRCIDAVRVIPFGLVICDEGHRLKNSSIKTASAIDSLPCKRRILLTGTPIQNDLQEFYSIVEFVNPGILGSAAAFRKVFEEPIVQSHQPSASLEDKQLGETRAAELQRLTGLFVLRRTQEINQRYLPPKREFVVMCRPTPLQIQLYRRLLASPAVRSCLNRVTTDRSPHLVCISALKKLCNDPCLLYKTLQKAEALRKGQKKQDSEEEADVSLYDGLYEEFSLIYNPESTSKLESGKLRVLARLLEAMHQKTPVERVVLVSNSTQMLDVLARCCSSWGYSWVRLDGTTPVSQRQHLLENFNSRFSTHSVFLLSSKAGGVGLNLVGASRLVLYDIDWNPANDMQAMARVWRDGQHKTVHIYRFLTTGTIEEKIYQRQVSKQGLSGSVVDAASSARSEHIRFSLEELRNLFTLHEGTCCFTHDLLGCPCQGDGGILSGANKKSLVERTCQLGRETNTSSSAQRSTKALSMAELMEWHHFSSTGLSSLPDPDLCQAADDITFVMHNETKPSSETTALTDSVP</sequence>
<dbReference type="InterPro" id="IPR001650">
    <property type="entry name" value="Helicase_C-like"/>
</dbReference>
<dbReference type="AlphaFoldDB" id="A0AAJ7X6L4"/>
<feature type="region of interest" description="Disordered" evidence="3">
    <location>
        <begin position="1"/>
        <end position="33"/>
    </location>
</feature>
<name>A0AAJ7X6L4_PETMA</name>
<dbReference type="InterPro" id="IPR027417">
    <property type="entry name" value="P-loop_NTPase"/>
</dbReference>
<dbReference type="CTD" id="25788"/>
<protein>
    <submittedName>
        <fullName evidence="7">DNA repair and recombination protein RAD54B</fullName>
    </submittedName>
</protein>
<feature type="domain" description="Helicase ATP-binding" evidence="4">
    <location>
        <begin position="336"/>
        <end position="503"/>
    </location>
</feature>